<evidence type="ECO:0000259" key="6">
    <source>
        <dbReference type="Pfam" id="PF04542"/>
    </source>
</evidence>
<dbReference type="InterPro" id="IPR013324">
    <property type="entry name" value="RNA_pol_sigma_r3/r4-like"/>
</dbReference>
<dbReference type="SUPFAM" id="SSF88946">
    <property type="entry name" value="Sigma2 domain of RNA polymerase sigma factors"/>
    <property type="match status" value="1"/>
</dbReference>
<dbReference type="GO" id="GO:0016987">
    <property type="term" value="F:sigma factor activity"/>
    <property type="evidence" value="ECO:0007669"/>
    <property type="project" value="UniProtKB-KW"/>
</dbReference>
<evidence type="ECO:0000256" key="3">
    <source>
        <dbReference type="ARBA" id="ARBA00023082"/>
    </source>
</evidence>
<dbReference type="Pfam" id="PF04542">
    <property type="entry name" value="Sigma70_r2"/>
    <property type="match status" value="1"/>
</dbReference>
<organism evidence="7 8">
    <name type="scientific">Rohdeia mirabilis</name>
    <dbReference type="NCBI Taxonomy" id="2528008"/>
    <lineage>
        <taxon>Bacteria</taxon>
        <taxon>Pseudomonadati</taxon>
        <taxon>Planctomycetota</taxon>
        <taxon>Planctomycetia</taxon>
        <taxon>Planctomycetia incertae sedis</taxon>
        <taxon>Rohdeia</taxon>
    </lineage>
</organism>
<evidence type="ECO:0000313" key="8">
    <source>
        <dbReference type="Proteomes" id="UP000319342"/>
    </source>
</evidence>
<sequence length="208" mass="23256">MQRTLDLVHRAQAGDPQALADLLARYQDRVRALVRRRMGPGLRQDLDSGDMVQEAMVEVLEGFERFEMRDETAFVRWLSTLVENRLRELARFHRAAKRDRGREVRIDGSPSGERATGVPELSDEDAPTPSEVVSRRELGDRLAVAMKRLSAHHREVLAARQTGASWEDVAGRLRLPSAAAARMLHARARVSLMKLVAGAEPTSGSESR</sequence>
<dbReference type="OrthoDB" id="265297at2"/>
<dbReference type="Gene3D" id="1.10.10.10">
    <property type="entry name" value="Winged helix-like DNA-binding domain superfamily/Winged helix DNA-binding domain"/>
    <property type="match status" value="1"/>
</dbReference>
<keyword evidence="8" id="KW-1185">Reference proteome</keyword>
<dbReference type="AlphaFoldDB" id="A0A518CZI8"/>
<evidence type="ECO:0000256" key="5">
    <source>
        <dbReference type="SAM" id="MobiDB-lite"/>
    </source>
</evidence>
<dbReference type="Gene3D" id="1.10.1740.10">
    <property type="match status" value="1"/>
</dbReference>
<feature type="region of interest" description="Disordered" evidence="5">
    <location>
        <begin position="100"/>
        <end position="133"/>
    </location>
</feature>
<dbReference type="NCBIfam" id="TIGR02937">
    <property type="entry name" value="sigma70-ECF"/>
    <property type="match status" value="1"/>
</dbReference>
<protein>
    <submittedName>
        <fullName evidence="7">ECF RNA polymerase sigma-E factor</fullName>
    </submittedName>
</protein>
<dbReference type="InterPro" id="IPR036388">
    <property type="entry name" value="WH-like_DNA-bd_sf"/>
</dbReference>
<evidence type="ECO:0000256" key="4">
    <source>
        <dbReference type="ARBA" id="ARBA00023163"/>
    </source>
</evidence>
<dbReference type="PANTHER" id="PTHR43133:SF51">
    <property type="entry name" value="RNA POLYMERASE SIGMA FACTOR"/>
    <property type="match status" value="1"/>
</dbReference>
<dbReference type="RefSeq" id="WP_145186552.1">
    <property type="nucleotide sequence ID" value="NZ_CP036290.1"/>
</dbReference>
<keyword evidence="3" id="KW-0731">Sigma factor</keyword>
<proteinExistence type="inferred from homology"/>
<name>A0A518CZI8_9BACT</name>
<dbReference type="SUPFAM" id="SSF88659">
    <property type="entry name" value="Sigma3 and sigma4 domains of RNA polymerase sigma factors"/>
    <property type="match status" value="1"/>
</dbReference>
<reference evidence="7 8" key="1">
    <citation type="submission" date="2019-02" db="EMBL/GenBank/DDBJ databases">
        <title>Deep-cultivation of Planctomycetes and their phenomic and genomic characterization uncovers novel biology.</title>
        <authorList>
            <person name="Wiegand S."/>
            <person name="Jogler M."/>
            <person name="Boedeker C."/>
            <person name="Pinto D."/>
            <person name="Vollmers J."/>
            <person name="Rivas-Marin E."/>
            <person name="Kohn T."/>
            <person name="Peeters S.H."/>
            <person name="Heuer A."/>
            <person name="Rast P."/>
            <person name="Oberbeckmann S."/>
            <person name="Bunk B."/>
            <person name="Jeske O."/>
            <person name="Meyerdierks A."/>
            <person name="Storesund J.E."/>
            <person name="Kallscheuer N."/>
            <person name="Luecker S."/>
            <person name="Lage O.M."/>
            <person name="Pohl T."/>
            <person name="Merkel B.J."/>
            <person name="Hornburger P."/>
            <person name="Mueller R.-W."/>
            <person name="Bruemmer F."/>
            <person name="Labrenz M."/>
            <person name="Spormann A.M."/>
            <person name="Op den Camp H."/>
            <person name="Overmann J."/>
            <person name="Amann R."/>
            <person name="Jetten M.S.M."/>
            <person name="Mascher T."/>
            <person name="Medema M.H."/>
            <person name="Devos D.P."/>
            <person name="Kaster A.-K."/>
            <person name="Ovreas L."/>
            <person name="Rohde M."/>
            <person name="Galperin M.Y."/>
            <person name="Jogler C."/>
        </authorList>
    </citation>
    <scope>NUCLEOTIDE SEQUENCE [LARGE SCALE GENOMIC DNA]</scope>
    <source>
        <strain evidence="7 8">Pla163</strain>
    </source>
</reference>
<comment type="similarity">
    <text evidence="1">Belongs to the sigma-70 factor family. ECF subfamily.</text>
</comment>
<evidence type="ECO:0000256" key="1">
    <source>
        <dbReference type="ARBA" id="ARBA00010641"/>
    </source>
</evidence>
<keyword evidence="4" id="KW-0804">Transcription</keyword>
<dbReference type="InterPro" id="IPR013325">
    <property type="entry name" value="RNA_pol_sigma_r2"/>
</dbReference>
<dbReference type="PANTHER" id="PTHR43133">
    <property type="entry name" value="RNA POLYMERASE ECF-TYPE SIGMA FACTO"/>
    <property type="match status" value="1"/>
</dbReference>
<dbReference type="Proteomes" id="UP000319342">
    <property type="component" value="Chromosome"/>
</dbReference>
<evidence type="ECO:0000313" key="7">
    <source>
        <dbReference type="EMBL" id="QDU84641.1"/>
    </source>
</evidence>
<dbReference type="InterPro" id="IPR014284">
    <property type="entry name" value="RNA_pol_sigma-70_dom"/>
</dbReference>
<dbReference type="InterPro" id="IPR039425">
    <property type="entry name" value="RNA_pol_sigma-70-like"/>
</dbReference>
<dbReference type="EMBL" id="CP036290">
    <property type="protein sequence ID" value="QDU84641.1"/>
    <property type="molecule type" value="Genomic_DNA"/>
</dbReference>
<gene>
    <name evidence="7" type="primary">rpoE_1</name>
    <name evidence="7" type="ORF">Pla163_17520</name>
</gene>
<dbReference type="InterPro" id="IPR007627">
    <property type="entry name" value="RNA_pol_sigma70_r2"/>
</dbReference>
<keyword evidence="2" id="KW-0805">Transcription regulation</keyword>
<dbReference type="GO" id="GO:0006352">
    <property type="term" value="P:DNA-templated transcription initiation"/>
    <property type="evidence" value="ECO:0007669"/>
    <property type="project" value="InterPro"/>
</dbReference>
<feature type="domain" description="RNA polymerase sigma-70 region 2" evidence="6">
    <location>
        <begin position="22"/>
        <end position="92"/>
    </location>
</feature>
<accession>A0A518CZI8</accession>
<evidence type="ECO:0000256" key="2">
    <source>
        <dbReference type="ARBA" id="ARBA00023015"/>
    </source>
</evidence>